<gene>
    <name evidence="1" type="ORF">UFOPK3402_01242</name>
</gene>
<accession>A0A6J7EG56</accession>
<reference evidence="1" key="1">
    <citation type="submission" date="2020-05" db="EMBL/GenBank/DDBJ databases">
        <authorList>
            <person name="Chiriac C."/>
            <person name="Salcher M."/>
            <person name="Ghai R."/>
            <person name="Kavagutti S V."/>
        </authorList>
    </citation>
    <scope>NUCLEOTIDE SEQUENCE</scope>
</reference>
<dbReference type="EMBL" id="CAFBLS010000154">
    <property type="protein sequence ID" value="CAB4880280.1"/>
    <property type="molecule type" value="Genomic_DNA"/>
</dbReference>
<evidence type="ECO:0000313" key="1">
    <source>
        <dbReference type="EMBL" id="CAB4880280.1"/>
    </source>
</evidence>
<protein>
    <submittedName>
        <fullName evidence="1">Unannotated protein</fullName>
    </submittedName>
</protein>
<sequence>MASVGKSAKQIEMSIAVMTNSTARANLGASNVSSSLRNVSRLSDARLQDELSRLMYSEQGFEALIRPVSGFVCQSLIVSSYWIPGSAHAQAASLMVRNNCFASTVSMTRPSVRAVRPNGSPFSTAFMNRSETRTELFAFWYCTEEMSRPPRSISKPASRRTRIFSSSRTFVSMNSSMSG</sequence>
<organism evidence="1">
    <name type="scientific">freshwater metagenome</name>
    <dbReference type="NCBI Taxonomy" id="449393"/>
    <lineage>
        <taxon>unclassified sequences</taxon>
        <taxon>metagenomes</taxon>
        <taxon>ecological metagenomes</taxon>
    </lineage>
</organism>
<proteinExistence type="predicted"/>
<dbReference type="AlphaFoldDB" id="A0A6J7EG56"/>
<name>A0A6J7EG56_9ZZZZ</name>